<evidence type="ECO:0000313" key="2">
    <source>
        <dbReference type="Proteomes" id="UP001162483"/>
    </source>
</evidence>
<dbReference type="Proteomes" id="UP001162483">
    <property type="component" value="Unassembled WGS sequence"/>
</dbReference>
<reference evidence="1" key="1">
    <citation type="submission" date="2023-05" db="EMBL/GenBank/DDBJ databases">
        <authorList>
            <person name="Stuckert A."/>
        </authorList>
    </citation>
    <scope>NUCLEOTIDE SEQUENCE</scope>
</reference>
<comment type="caution">
    <text evidence="1">The sequence shown here is derived from an EMBL/GenBank/DDBJ whole genome shotgun (WGS) entry which is preliminary data.</text>
</comment>
<name>A0ABN9CCG1_9NEOB</name>
<proteinExistence type="predicted"/>
<gene>
    <name evidence="1" type="ORF">SPARVUS_LOCUS4770780</name>
</gene>
<dbReference type="EMBL" id="CATNWA010009291">
    <property type="protein sequence ID" value="CAI9557765.1"/>
    <property type="molecule type" value="Genomic_DNA"/>
</dbReference>
<protein>
    <submittedName>
        <fullName evidence="1">Uncharacterized protein</fullName>
    </submittedName>
</protein>
<keyword evidence="2" id="KW-1185">Reference proteome</keyword>
<sequence length="58" mass="6547">MQSGKYHSPDNHQNQTCPSNGGTLYTTAPDDLHCTWCTWWMSCCCSQLLPLCYNTTDS</sequence>
<accession>A0ABN9CCG1</accession>
<organism evidence="1 2">
    <name type="scientific">Staurois parvus</name>
    <dbReference type="NCBI Taxonomy" id="386267"/>
    <lineage>
        <taxon>Eukaryota</taxon>
        <taxon>Metazoa</taxon>
        <taxon>Chordata</taxon>
        <taxon>Craniata</taxon>
        <taxon>Vertebrata</taxon>
        <taxon>Euteleostomi</taxon>
        <taxon>Amphibia</taxon>
        <taxon>Batrachia</taxon>
        <taxon>Anura</taxon>
        <taxon>Neobatrachia</taxon>
        <taxon>Ranoidea</taxon>
        <taxon>Ranidae</taxon>
        <taxon>Staurois</taxon>
    </lineage>
</organism>
<evidence type="ECO:0000313" key="1">
    <source>
        <dbReference type="EMBL" id="CAI9557765.1"/>
    </source>
</evidence>